<dbReference type="PANTHER" id="PTHR24046:SF5">
    <property type="entry name" value="EGF-LIKE DOMAIN-CONTAINING PROTEIN"/>
    <property type="match status" value="1"/>
</dbReference>
<dbReference type="InterPro" id="IPR001368">
    <property type="entry name" value="TNFR/NGFR_Cys_rich_reg"/>
</dbReference>
<dbReference type="GO" id="GO:0005615">
    <property type="term" value="C:extracellular space"/>
    <property type="evidence" value="ECO:0007669"/>
    <property type="project" value="TreeGrafter"/>
</dbReference>
<dbReference type="EMBL" id="JAEAOA010001700">
    <property type="protein sequence ID" value="KAK3591334.1"/>
    <property type="molecule type" value="Genomic_DNA"/>
</dbReference>
<dbReference type="PROSITE" id="PS50026">
    <property type="entry name" value="EGF_3"/>
    <property type="match status" value="1"/>
</dbReference>
<gene>
    <name evidence="5" type="ORF">CHS0354_028441</name>
</gene>
<feature type="transmembrane region" description="Helical" evidence="2">
    <location>
        <begin position="4553"/>
        <end position="4577"/>
    </location>
</feature>
<keyword evidence="6" id="KW-1185">Reference proteome</keyword>
<keyword evidence="2" id="KW-0812">Transmembrane</keyword>
<dbReference type="PROSITE" id="PS00022">
    <property type="entry name" value="EGF_1"/>
    <property type="match status" value="1"/>
</dbReference>
<evidence type="ECO:0000256" key="3">
    <source>
        <dbReference type="SAM" id="SignalP"/>
    </source>
</evidence>
<dbReference type="Gene3D" id="2.10.50.10">
    <property type="entry name" value="Tumor Necrosis Factor Receptor, subunit A, domain 2"/>
    <property type="match status" value="80"/>
</dbReference>
<dbReference type="InterPro" id="IPR011641">
    <property type="entry name" value="Tyr-kin_ephrin_A/B_rcpt-like"/>
</dbReference>
<dbReference type="SMART" id="SM00208">
    <property type="entry name" value="TNFR"/>
    <property type="match status" value="46"/>
</dbReference>
<sequence length="4666" mass="483068">MAGWHYIVIVVVVYAQIPEISSQTCDTGSGVLNGVCQKCGPGTYYVDNRNSGGLQECVNCPYATYQDLSQQFSCKNCPPGTNTTFTGASSVLQCDATSTCAAGSFRNTSGICQICPIGTYQSSLGQTSCISCPSGTTTQQTGSTSSTQCVSACSTGFFLNSLGNCQTCPIGTYQPSSGQTSCISCPSGTTTLQTGSTSSTQCVAACSTGFFLNSLGNCQTCPIGTYQPSSGQTSCISCPSGTTTLQTASTSSTQCVAACSTGFFLNSLGNCQTCPIGTYQPSSGQTSCISCPSGTTTLQTASTSSTQCVAACSTGFFLNSVGNCQTCPIGTYQPSSGQTSCISCPSGTTTQQTGSTSSTQCVSACSTGFFLNSLGNCQTCPIGTYQPSSGQTSCISCPSGTTTQQTGSTSSTQCVAACSTGFFLNSLGNCQTCPIGTYQPSSGQTSCISCPSGTTTLQTGSTSSTQCVAACSTGFFLNSLGNCQTCPIGTYQPSSGQTSCISCPSGTTTLQTASTSSTQCVAICGSGFFRSTSGTCQACPIGTYQSSTEQSSCISCPSGTTTNQVASTSQAQCVAICGSGFFRSSSSTCQVCPIGTYQPNTEQSSCISCPSGTTTNQVASTSQVQCVVVCLEGFFFNPLGFCQVCAIGTYQPSSGQTSCIVCQSGTTTLQTGSISSTQCVAICNSGFFRTTSGNCQACPIGTYQPSTEQSLCISCPSGTTTNQVASTSQAQCVGICSAGFFINTLGNCQACPIGSYQPSSGQSSCISCQSGTTTLQTGSSFSSQCIAICSAGFFINTLGNCQACSIGSYQPSSGQTSCILCQSGTTTLQTGSSSSSQCIAICNSGFFRNTNGNCQSCPVGTYQPSTEQTSCISCPSGTTTNQVASTSQTQCVGLCPAGFFLHALGFCQACALGTYQPSSGQTSCISCQTGTITLQTASVSSAQCVAICSSGFYRTTGGSCQVCPIGTYQPSTEQTSCISCPSGTSTNQIASTSQAQCVAICSPGFFLNTVGNCQACSIGSYQPSSGQTSCISCQSGTITLQTSSTSSSQCVAICNSGFFRNTNSNCQACPVGTYQPTTEQTSCISCPSGTTTNQVASTSQTQCVAVCSTGFFINTLGNCQTCPIGTYQPSSGQSSCISCPTGTITLQTGSISSSQCVAICNSGFFRNTSGICQSCPVGTYQPSTEQTSCISCPTGTTTNQVASTSQTQCVGVCGAGFFLHALGFCQACSLGTYQPSSGQTSCISCQSGTTTLQTASTSSAQCVSICSSGFYRTTGGSCQACPIGTYQPSVEQTSCISCPSGTSTNQIASTSQAQCVAVCSIGFFLNTLGNCQTCPIGTFQPSSGQTSCISCSTGTTTLQTGSTSSTQCVAICNSGFFRNASGICQSCPVGTYQPNTEQTSCISCPTGTTTNQVASISQTQCVGLCPAGFFIHALGFCQACALGTYQPSSGQTSCISCQTGTITLQTASVSSAQCVAICSSGFYRTTGGSCQVCPIGTYQPSTEQTSCISCPSGTSTNQIASTSQAQCVAICSAGFFINTLGNCQACLIGSYQPSSGQTSCISCQSGTTTLQTGSSFSSQCVAICNSGFFRTTSGNCQACPVGTYQPNTEQTSCISCPSGTTTNQVASTSQTQCVAVCSTGFFLNTLGNCQTCPVGTYQPSLGQTSCISCPTGTITLQTGSISSSQCVATCNSGFFRNTSGICQSCPVGTYQPSTEQTSCISCPTGTTTNQVASTSQTQCVGLCPAGFFLHALGFCQACALGTYQPSSGQTSCISCQTGTITLQTASVSSAQCVAICSSGFYRTTGGSCQVCPIGTYQPSTEQTSCISCPSGTSTNQIASTSQSQCVAICSAGFFINTLGNCQACLIGSYQPSSGQTSCISCQSGTTTLQTGSSFSSQCVAICNSGFFRTTNGNCQACPVGTYQPSTEQTSCISCPSGTTTNQVASTSQTQCVAVCSTGFFLNTLGNCQTCPIGTYQPSSGQSSCISCPTGTITLQTGSISSSQCVASCNSGFFRNASGICQSCPVGTYQPSTEQTSCISCPTGTTTNQVASISQTQCVGLCPAGFFLHALGFCQACALGTYQPSSGQTSCISCQTGTITLQTASVSSAQCVAICSSGFFRTTGGSCQVCPIGTYQPSTEQTSCISCPSGTSTNQIASTSQSQCVAICSAGFFINTLGNCQACLIGSYQPSSGQSSCISCQSGTTTLQTGSSFSSQCVAICNSGFFRTTNGNCQACPVGTYQPSTEQTSCISCPSGTTTNQVASTSQTQCVAVCSTGFFLNTLGNCQTCPIGTYQPSSGQSSCISCPTGTITLQTGSISSSQCVAICNPGFFRNTSGICLSCPVGTYQPSTEQTSCISCPSGTTTNQVASISQTQCVGVCGAGFFLHALGFCQACSLGTYQPSSGQMSCISCQSGTTTLQTASTSSTQCVALCNPGFFRIANGTCQACPLGTYQSSTEQSSCISCPSGTTTNQIASTSLAQCVGICSAGFFINTVGNCQACPVGTYQSSSGQSSCVSCQSGTTTLQTGSTSFTQCVATCASGFFRATSGNCQVCPVGTYQPNIEQSFCLSCPSGTTTNQVSSVSQTQCVAICTAGFYISSIGNCQACALGTYQPSSGQTSCISCQTGTTTLQIGSSNSAQCLAICSSGFYRNTSNSCQSCPVGTYQPNTEQTSCISCPTGTTTNQVASSSQTQCIAICIAGFFTSSPGNCQVCPIGTYQPLSGQTSCISCQSGTITLQTGSTSFTQCVATCSSGYFRATSGNCQACPIGTYQPNSEQYSCISCTNGTSTNQVASVSQTQCFAICATGFFINALGNCQACPVGTYQPSSGQSSCIACQTGTLTLQTGSTSSTQCVATCSPGFFRSTNNTCQACPGGTYQPNSEQSSCISCPSGTSTNQIASTSQAQCIAICIAGFFINSLGNCQSCPTGTFQPSSGQSNCISCQTGTITLQAGSISSQQCVAMCASGFYRDTIGNCQSCPLGSYQPNNEQYFCLSCPTGTSTNQVASVSQTQCISTGCAAGSYLPPGGTVCQTCQVGTYQPIANATSCILCSVGTFSASQGQISCTQCSAGSYQSNPGSTFCLPCAVGQYQNSAGQSFCTPCPIGTYKSQTGQGTCTPCPIGQTTNAIGSASSSDCFQVTVCNAGTYLDVTNNICRQCEIGFYQDQSNSTSCKLCGSGRITLIRGAPSDLYCLVPCLPGKYHTGNINTAICADCPLGQYQPTSGQQTCLNCASNKTTYFTGSAVCYDICTPGNFFSATSLSCQLCLSGTYQPFAQRTECFTCPSGYVSTTGATQCQVFCNAGQRIDSITNQCVPCEIGTYQPATSQSSCISCGSPDNWITNRTGSTSISDCRYFCPSGYYKVGVNSCEPCPIGTYKDNAIDRFGTCQQCPSQTTTSGTGTTSLAFCTVYLCPAGTFWSFTQLSCQVCPIGTYQPSSGTTSCINCASPKTTRTTGSTAASQCLLICQRGYFYNNTADRCDPCSVGFYQDITDQTFCKACSFGYTTSTLASISINDCIEICRSGLQYTSNGQCDACPRGTYRTSGVGVITCQNCPNGFITLGTSASFISECSIAACSPGTYRTVSNICESCSIGTYQPDYYQDSCRSCGPATNWLTDQVGSVRQDQCRFFCPSGYVVTTNTTCDSCQVGFYKDNRINKFSSCIQCPNNTLTSNRGSTSINDCILAQCPAGYERDNTLSGCIACAVGYYQPSVNQNDCIPCPSSYSTNGLASVSSADCQRYCPSGQELQNNLCVTCQRGYYKDNTISLFMACTRCPVNYVTTGTGTSLTDCSVRDCPSGTRRNLNDTGCIDCEVGYYQSNPYQKSCIQCAPGYSTRTTRSTSISQCERYCPPGTELISSTNQCNPCSIGFYSASGFNSVCTSCPLGFLTANTGSTSVSDCNIVACDMGTYRDVNTNTCKLCAIGEYQDRKYQTSCTSCGILVPTLLWRTNQTGSTSAYDCIYYCPSGHELRADGKCYICSPGLYKDNNINILSMCTVCPDGKVTPGEGAISQSLCTIRDCPAGFFANVNVDRCTPCGFATYQPIRNQTNCISCPMGTSTKQTGSTNLAECLPYCQSGYERVPNNATGCQACQQGFYKDNNLGIYSTCTQCPANFTTNRTAAVSSAECNIRMCPVGYYINQINQCAICPKGTYQDKLFQTLCVSCGPGQTTDSAGSDSITDCYQVLCPPGQHYLNGICQPCEIGYYKSGTNADRCQPCSVGFITLTRGSISSTDCSIPACLAGQYLLTSTSILECRSCPFGTYQNATWQRECKPCQAGYTTVNMGSVNADACVVECLDGQERNNVTGLCFSCPIGTYRKVGLNPKCMICPSGLLTSTTGSITDAECVLSPCKKGYRYLLQTQVCEICPRGMYQPDDGKFTCNDCPVDRYYTTREGATSATECRSPCLAGQGFNLNTQLCYDCPVGSYQPNVSSFKCIECPTGRKYTAYTASTKEADCLSYCGASSRNGCSLNATCTDDSSISDGYTCICNKFYTDTGVLRNLKPGRVCINQCDAGYCLNSGVCSMTESGPVCSCGDWYRGDKCQERLSAENIENDKSKWIIPLVVVVVVVILIVVAIIICCCFRDRCKPSQKPLRTSQYLESQPIVAENFGYIAPAPKMMYAVSTVPALTYEPANSVIFRDSTLRPGPELVYDNPAYHRINRRSGDIAIYEA</sequence>
<dbReference type="GO" id="GO:0007165">
    <property type="term" value="P:signal transduction"/>
    <property type="evidence" value="ECO:0007669"/>
    <property type="project" value="TreeGrafter"/>
</dbReference>
<dbReference type="InterPro" id="IPR009030">
    <property type="entry name" value="Growth_fac_rcpt_cys_sf"/>
</dbReference>
<feature type="signal peptide" evidence="3">
    <location>
        <begin position="1"/>
        <end position="22"/>
    </location>
</feature>
<organism evidence="5 6">
    <name type="scientific">Potamilus streckersoni</name>
    <dbReference type="NCBI Taxonomy" id="2493646"/>
    <lineage>
        <taxon>Eukaryota</taxon>
        <taxon>Metazoa</taxon>
        <taxon>Spiralia</taxon>
        <taxon>Lophotrochozoa</taxon>
        <taxon>Mollusca</taxon>
        <taxon>Bivalvia</taxon>
        <taxon>Autobranchia</taxon>
        <taxon>Heteroconchia</taxon>
        <taxon>Palaeoheterodonta</taxon>
        <taxon>Unionida</taxon>
        <taxon>Unionoidea</taxon>
        <taxon>Unionidae</taxon>
        <taxon>Ambleminae</taxon>
        <taxon>Lampsilini</taxon>
        <taxon>Potamilus</taxon>
    </lineage>
</organism>
<feature type="chain" id="PRO_5041920849" description="EGF-like domain-containing protein" evidence="3">
    <location>
        <begin position="23"/>
        <end position="4666"/>
    </location>
</feature>
<dbReference type="SUPFAM" id="SSF57184">
    <property type="entry name" value="Growth factor receptor domain"/>
    <property type="match status" value="26"/>
</dbReference>
<reference evidence="5" key="2">
    <citation type="journal article" date="2021" name="Genome Biol. Evol.">
        <title>Developing a high-quality reference genome for a parasitic bivalve with doubly uniparental inheritance (Bivalvia: Unionida).</title>
        <authorList>
            <person name="Smith C.H."/>
        </authorList>
    </citation>
    <scope>NUCLEOTIDE SEQUENCE</scope>
    <source>
        <strain evidence="5">CHS0354</strain>
        <tissue evidence="5">Mantle</tissue>
    </source>
</reference>
<dbReference type="InterPro" id="IPR052071">
    <property type="entry name" value="SCUB_EGF-like_domain"/>
</dbReference>
<feature type="disulfide bond" evidence="1">
    <location>
        <begin position="4528"/>
        <end position="4537"/>
    </location>
</feature>
<dbReference type="Pfam" id="PF07699">
    <property type="entry name" value="Ephrin_rec_like"/>
    <property type="match status" value="78"/>
</dbReference>
<dbReference type="InterPro" id="IPR006212">
    <property type="entry name" value="Furin_repeat"/>
</dbReference>
<dbReference type="SMART" id="SM01411">
    <property type="entry name" value="Ephrin_rec_like"/>
    <property type="match status" value="82"/>
</dbReference>
<comment type="caution">
    <text evidence="5">The sequence shown here is derived from an EMBL/GenBank/DDBJ whole genome shotgun (WGS) entry which is preliminary data.</text>
</comment>
<keyword evidence="2" id="KW-1133">Transmembrane helix</keyword>
<keyword evidence="3" id="KW-0732">Signal</keyword>
<reference evidence="5" key="1">
    <citation type="journal article" date="2021" name="Genome Biol. Evol.">
        <title>A High-Quality Reference Genome for a Parasitic Bivalve with Doubly Uniparental Inheritance (Bivalvia: Unionida).</title>
        <authorList>
            <person name="Smith C.H."/>
        </authorList>
    </citation>
    <scope>NUCLEOTIDE SEQUENCE</scope>
    <source>
        <strain evidence="5">CHS0354</strain>
    </source>
</reference>
<evidence type="ECO:0000313" key="6">
    <source>
        <dbReference type="Proteomes" id="UP001195483"/>
    </source>
</evidence>
<reference evidence="5" key="3">
    <citation type="submission" date="2023-05" db="EMBL/GenBank/DDBJ databases">
        <authorList>
            <person name="Smith C.H."/>
        </authorList>
    </citation>
    <scope>NUCLEOTIDE SEQUENCE</scope>
    <source>
        <strain evidence="5">CHS0354</strain>
        <tissue evidence="5">Mantle</tissue>
    </source>
</reference>
<dbReference type="SMART" id="SM00181">
    <property type="entry name" value="EGF"/>
    <property type="match status" value="31"/>
</dbReference>
<keyword evidence="2" id="KW-0472">Membrane</keyword>
<dbReference type="InterPro" id="IPR000742">
    <property type="entry name" value="EGF"/>
</dbReference>
<dbReference type="PANTHER" id="PTHR24046">
    <property type="entry name" value="SIGNAL PEPTIDE, CUB AND EGF-LIKE DOMAIN-CONTAINING"/>
    <property type="match status" value="1"/>
</dbReference>
<feature type="domain" description="EGF-like" evidence="4">
    <location>
        <begin position="4503"/>
        <end position="4538"/>
    </location>
</feature>
<accession>A0AAE0SGN3</accession>
<proteinExistence type="predicted"/>
<evidence type="ECO:0000259" key="4">
    <source>
        <dbReference type="PROSITE" id="PS50026"/>
    </source>
</evidence>
<evidence type="ECO:0000256" key="1">
    <source>
        <dbReference type="PROSITE-ProRule" id="PRU00076"/>
    </source>
</evidence>
<protein>
    <recommendedName>
        <fullName evidence="4">EGF-like domain-containing protein</fullName>
    </recommendedName>
</protein>
<keyword evidence="1" id="KW-0245">EGF-like domain</keyword>
<evidence type="ECO:0000256" key="2">
    <source>
        <dbReference type="SAM" id="Phobius"/>
    </source>
</evidence>
<keyword evidence="1" id="KW-1015">Disulfide bond</keyword>
<name>A0AAE0SGN3_9BIVA</name>
<dbReference type="GO" id="GO:0009986">
    <property type="term" value="C:cell surface"/>
    <property type="evidence" value="ECO:0007669"/>
    <property type="project" value="TreeGrafter"/>
</dbReference>
<comment type="caution">
    <text evidence="1">Lacks conserved residue(s) required for the propagation of feature annotation.</text>
</comment>
<dbReference type="Proteomes" id="UP001195483">
    <property type="component" value="Unassembled WGS sequence"/>
</dbReference>
<evidence type="ECO:0000313" key="5">
    <source>
        <dbReference type="EMBL" id="KAK3591334.1"/>
    </source>
</evidence>
<dbReference type="SMART" id="SM00261">
    <property type="entry name" value="FU"/>
    <property type="match status" value="51"/>
</dbReference>